<dbReference type="Pfam" id="PF13460">
    <property type="entry name" value="NAD_binding_10"/>
    <property type="match status" value="1"/>
</dbReference>
<dbReference type="PANTHER" id="PTHR47706">
    <property type="entry name" value="NMRA-LIKE FAMILY PROTEIN"/>
    <property type="match status" value="1"/>
</dbReference>
<keyword evidence="6" id="KW-1185">Reference proteome</keyword>
<proteinExistence type="inferred from homology"/>
<evidence type="ECO:0000256" key="3">
    <source>
        <dbReference type="ARBA" id="ARBA00023002"/>
    </source>
</evidence>
<keyword evidence="2" id="KW-0521">NADP</keyword>
<evidence type="ECO:0000259" key="4">
    <source>
        <dbReference type="Pfam" id="PF13460"/>
    </source>
</evidence>
<dbReference type="EMBL" id="MU005632">
    <property type="protein sequence ID" value="KAF2676637.1"/>
    <property type="molecule type" value="Genomic_DNA"/>
</dbReference>
<dbReference type="Gene3D" id="3.40.50.720">
    <property type="entry name" value="NAD(P)-binding Rossmann-like Domain"/>
    <property type="match status" value="1"/>
</dbReference>
<comment type="similarity">
    <text evidence="1">Belongs to the NmrA-type oxidoreductase family. Isoflavone reductase subfamily.</text>
</comment>
<dbReference type="InterPro" id="IPR036291">
    <property type="entry name" value="NAD(P)-bd_dom_sf"/>
</dbReference>
<name>A0A6G1IEH4_9PLEO</name>
<dbReference type="AlphaFoldDB" id="A0A6G1IEH4"/>
<reference evidence="5" key="1">
    <citation type="journal article" date="2020" name="Stud. Mycol.">
        <title>101 Dothideomycetes genomes: a test case for predicting lifestyles and emergence of pathogens.</title>
        <authorList>
            <person name="Haridas S."/>
            <person name="Albert R."/>
            <person name="Binder M."/>
            <person name="Bloem J."/>
            <person name="Labutti K."/>
            <person name="Salamov A."/>
            <person name="Andreopoulos B."/>
            <person name="Baker S."/>
            <person name="Barry K."/>
            <person name="Bills G."/>
            <person name="Bluhm B."/>
            <person name="Cannon C."/>
            <person name="Castanera R."/>
            <person name="Culley D."/>
            <person name="Daum C."/>
            <person name="Ezra D."/>
            <person name="Gonzalez J."/>
            <person name="Henrissat B."/>
            <person name="Kuo A."/>
            <person name="Liang C."/>
            <person name="Lipzen A."/>
            <person name="Lutzoni F."/>
            <person name="Magnuson J."/>
            <person name="Mondo S."/>
            <person name="Nolan M."/>
            <person name="Ohm R."/>
            <person name="Pangilinan J."/>
            <person name="Park H.-J."/>
            <person name="Ramirez L."/>
            <person name="Alfaro M."/>
            <person name="Sun H."/>
            <person name="Tritt A."/>
            <person name="Yoshinaga Y."/>
            <person name="Zwiers L.-H."/>
            <person name="Turgeon B."/>
            <person name="Goodwin S."/>
            <person name="Spatafora J."/>
            <person name="Crous P."/>
            <person name="Grigoriev I."/>
        </authorList>
    </citation>
    <scope>NUCLEOTIDE SEQUENCE</scope>
    <source>
        <strain evidence="5">CBS 122367</strain>
    </source>
</reference>
<evidence type="ECO:0000256" key="1">
    <source>
        <dbReference type="ARBA" id="ARBA00005725"/>
    </source>
</evidence>
<dbReference type="GO" id="GO:0016491">
    <property type="term" value="F:oxidoreductase activity"/>
    <property type="evidence" value="ECO:0007669"/>
    <property type="project" value="UniProtKB-KW"/>
</dbReference>
<dbReference type="SUPFAM" id="SSF51735">
    <property type="entry name" value="NAD(P)-binding Rossmann-fold domains"/>
    <property type="match status" value="1"/>
</dbReference>
<dbReference type="Proteomes" id="UP000799291">
    <property type="component" value="Unassembled WGS sequence"/>
</dbReference>
<dbReference type="PANTHER" id="PTHR47706:SF4">
    <property type="entry name" value="NMRA-LIKE DOMAIN-CONTAINING PROTEIN"/>
    <property type="match status" value="1"/>
</dbReference>
<dbReference type="OrthoDB" id="10000533at2759"/>
<evidence type="ECO:0000256" key="2">
    <source>
        <dbReference type="ARBA" id="ARBA00022857"/>
    </source>
</evidence>
<keyword evidence="3" id="KW-0560">Oxidoreductase</keyword>
<evidence type="ECO:0000313" key="5">
    <source>
        <dbReference type="EMBL" id="KAF2676637.1"/>
    </source>
</evidence>
<dbReference type="Gene3D" id="3.90.25.10">
    <property type="entry name" value="UDP-galactose 4-epimerase, domain 1"/>
    <property type="match status" value="1"/>
</dbReference>
<dbReference type="InterPro" id="IPR051609">
    <property type="entry name" value="NmrA/Isoflavone_reductase-like"/>
</dbReference>
<accession>A0A6G1IEH4</accession>
<protein>
    <submittedName>
        <fullName evidence="5">NAD(P)-binding protein</fullName>
    </submittedName>
</protein>
<gene>
    <name evidence="5" type="ORF">K458DRAFT_481782</name>
</gene>
<organism evidence="5 6">
    <name type="scientific">Lentithecium fluviatile CBS 122367</name>
    <dbReference type="NCBI Taxonomy" id="1168545"/>
    <lineage>
        <taxon>Eukaryota</taxon>
        <taxon>Fungi</taxon>
        <taxon>Dikarya</taxon>
        <taxon>Ascomycota</taxon>
        <taxon>Pezizomycotina</taxon>
        <taxon>Dothideomycetes</taxon>
        <taxon>Pleosporomycetidae</taxon>
        <taxon>Pleosporales</taxon>
        <taxon>Massarineae</taxon>
        <taxon>Lentitheciaceae</taxon>
        <taxon>Lentithecium</taxon>
    </lineage>
</organism>
<evidence type="ECO:0000313" key="6">
    <source>
        <dbReference type="Proteomes" id="UP000799291"/>
    </source>
</evidence>
<sequence>MVNVAISGGSGKVGRTILEVMKGQSRHQAFILSRQPDGIEVGVPSLQVDYNDIQSLTRVLEGSEIHTVISCIGYHGHSLRIAQMNLIKAATASSTTRCFVPSTFGIAYPQESVNELPILADYFSAIEELEKSGMQWTVFLNGCFLDYWAMPHIKSHLRPAPFAIDIAHREAAIPGDGNSRISFTYSFDVARFVVASLDLERWPAESRIAGDILTWNEFVRLAEKTLDCKFKITYDDIEKLKDSHMTELPSQIPCYETFSKPQFQWFIIYAHIPGELNAIFPDIKPITVKDMLETYWKAK</sequence>
<feature type="domain" description="NAD(P)-binding" evidence="4">
    <location>
        <begin position="8"/>
        <end position="138"/>
    </location>
</feature>
<dbReference type="InterPro" id="IPR016040">
    <property type="entry name" value="NAD(P)-bd_dom"/>
</dbReference>